<dbReference type="EMBL" id="BAAARY010000014">
    <property type="protein sequence ID" value="GAA2527734.1"/>
    <property type="molecule type" value="Genomic_DNA"/>
</dbReference>
<keyword evidence="2" id="KW-1185">Reference proteome</keyword>
<evidence type="ECO:0000313" key="1">
    <source>
        <dbReference type="EMBL" id="GAA2527734.1"/>
    </source>
</evidence>
<reference evidence="2" key="1">
    <citation type="journal article" date="2019" name="Int. J. Syst. Evol. Microbiol.">
        <title>The Global Catalogue of Microorganisms (GCM) 10K type strain sequencing project: providing services to taxonomists for standard genome sequencing and annotation.</title>
        <authorList>
            <consortium name="The Broad Institute Genomics Platform"/>
            <consortium name="The Broad Institute Genome Sequencing Center for Infectious Disease"/>
            <person name="Wu L."/>
            <person name="Ma J."/>
        </authorList>
    </citation>
    <scope>NUCLEOTIDE SEQUENCE [LARGE SCALE GENOMIC DNA]</scope>
    <source>
        <strain evidence="2">JCM 3367</strain>
    </source>
</reference>
<dbReference type="RefSeq" id="WP_344173173.1">
    <property type="nucleotide sequence ID" value="NZ_BAAARY010000014.1"/>
</dbReference>
<gene>
    <name evidence="1" type="ORF">GCM10010201_28200</name>
</gene>
<dbReference type="Proteomes" id="UP001499978">
    <property type="component" value="Unassembled WGS sequence"/>
</dbReference>
<evidence type="ECO:0008006" key="3">
    <source>
        <dbReference type="Google" id="ProtNLM"/>
    </source>
</evidence>
<evidence type="ECO:0000313" key="2">
    <source>
        <dbReference type="Proteomes" id="UP001499978"/>
    </source>
</evidence>
<comment type="caution">
    <text evidence="1">The sequence shown here is derived from an EMBL/GenBank/DDBJ whole genome shotgun (WGS) entry which is preliminary data.</text>
</comment>
<organism evidence="1 2">
    <name type="scientific">Pilimelia columellifera subsp. columellifera</name>
    <dbReference type="NCBI Taxonomy" id="706583"/>
    <lineage>
        <taxon>Bacteria</taxon>
        <taxon>Bacillati</taxon>
        <taxon>Actinomycetota</taxon>
        <taxon>Actinomycetes</taxon>
        <taxon>Micromonosporales</taxon>
        <taxon>Micromonosporaceae</taxon>
        <taxon>Pilimelia</taxon>
    </lineage>
</organism>
<proteinExistence type="predicted"/>
<sequence>MGKADHHPILQGTSAPEVEEARKVDLQLIDQLIDRLWRTITASDSLDLSAKNNASATLLKALDRRARYLGLDAPAAAEVTVTHRGPADAELAQMISEAKMRASMPITDEVPEDAR</sequence>
<name>A0ABP6AY00_9ACTN</name>
<accession>A0ABP6AY00</accession>
<protein>
    <recommendedName>
        <fullName evidence="3">Terminase small subunit</fullName>
    </recommendedName>
</protein>